<evidence type="ECO:0000313" key="1">
    <source>
        <dbReference type="EMBL" id="OCL03195.1"/>
    </source>
</evidence>
<dbReference type="InterPro" id="IPR029063">
    <property type="entry name" value="SAM-dependent_MTases_sf"/>
</dbReference>
<dbReference type="AlphaFoldDB" id="A0A8E2ERB7"/>
<dbReference type="GO" id="GO:0032259">
    <property type="term" value="P:methylation"/>
    <property type="evidence" value="ECO:0007669"/>
    <property type="project" value="UniProtKB-KW"/>
</dbReference>
<keyword evidence="2" id="KW-1185">Reference proteome</keyword>
<dbReference type="GO" id="GO:0008168">
    <property type="term" value="F:methyltransferase activity"/>
    <property type="evidence" value="ECO:0007669"/>
    <property type="project" value="UniProtKB-KW"/>
</dbReference>
<reference evidence="1 2" key="1">
    <citation type="journal article" date="2016" name="Nat. Commun.">
        <title>Ectomycorrhizal ecology is imprinted in the genome of the dominant symbiotic fungus Cenococcum geophilum.</title>
        <authorList>
            <consortium name="DOE Joint Genome Institute"/>
            <person name="Peter M."/>
            <person name="Kohler A."/>
            <person name="Ohm R.A."/>
            <person name="Kuo A."/>
            <person name="Krutzmann J."/>
            <person name="Morin E."/>
            <person name="Arend M."/>
            <person name="Barry K.W."/>
            <person name="Binder M."/>
            <person name="Choi C."/>
            <person name="Clum A."/>
            <person name="Copeland A."/>
            <person name="Grisel N."/>
            <person name="Haridas S."/>
            <person name="Kipfer T."/>
            <person name="LaButti K."/>
            <person name="Lindquist E."/>
            <person name="Lipzen A."/>
            <person name="Maire R."/>
            <person name="Meier B."/>
            <person name="Mihaltcheva S."/>
            <person name="Molinier V."/>
            <person name="Murat C."/>
            <person name="Poggeler S."/>
            <person name="Quandt C.A."/>
            <person name="Sperisen C."/>
            <person name="Tritt A."/>
            <person name="Tisserant E."/>
            <person name="Crous P.W."/>
            <person name="Henrissat B."/>
            <person name="Nehls U."/>
            <person name="Egli S."/>
            <person name="Spatafora J.W."/>
            <person name="Grigoriev I.V."/>
            <person name="Martin F.M."/>
        </authorList>
    </citation>
    <scope>NUCLEOTIDE SEQUENCE [LARGE SCALE GENOMIC DNA]</scope>
    <source>
        <strain evidence="1 2">CBS 207.34</strain>
    </source>
</reference>
<dbReference type="Gene3D" id="3.40.50.150">
    <property type="entry name" value="Vaccinia Virus protein VP39"/>
    <property type="match status" value="1"/>
</dbReference>
<evidence type="ECO:0000313" key="2">
    <source>
        <dbReference type="Proteomes" id="UP000250140"/>
    </source>
</evidence>
<keyword evidence="1" id="KW-0808">Transferase</keyword>
<organism evidence="1 2">
    <name type="scientific">Glonium stellatum</name>
    <dbReference type="NCBI Taxonomy" id="574774"/>
    <lineage>
        <taxon>Eukaryota</taxon>
        <taxon>Fungi</taxon>
        <taxon>Dikarya</taxon>
        <taxon>Ascomycota</taxon>
        <taxon>Pezizomycotina</taxon>
        <taxon>Dothideomycetes</taxon>
        <taxon>Pleosporomycetidae</taxon>
        <taxon>Gloniales</taxon>
        <taxon>Gloniaceae</taxon>
        <taxon>Glonium</taxon>
    </lineage>
</organism>
<proteinExistence type="predicted"/>
<accession>A0A8E2ERB7</accession>
<dbReference type="OrthoDB" id="2013972at2759"/>
<dbReference type="Proteomes" id="UP000250140">
    <property type="component" value="Unassembled WGS sequence"/>
</dbReference>
<dbReference type="EMBL" id="KV750791">
    <property type="protein sequence ID" value="OCL03195.1"/>
    <property type="molecule type" value="Genomic_DNA"/>
</dbReference>
<keyword evidence="1" id="KW-0489">Methyltransferase</keyword>
<sequence>MAESSNAAAADAHVEVDTEVSFFSSNKADNQSYATSLDSSVRDYPLEHGRRYHKYREGSYNFPNDEKEQERLDIAHALFTIAIEGKLHLSPKPPSPSRILDIGTGTGIWAIEAGDMYPDAEIIGNDFSPIQPRWVPPNVAFEVDDVESEWPARPLFDLIHSRCMSGSIRDWPALMKQCYE</sequence>
<dbReference type="Pfam" id="PF13489">
    <property type="entry name" value="Methyltransf_23"/>
    <property type="match status" value="1"/>
</dbReference>
<gene>
    <name evidence="1" type="ORF">AOQ84DRAFT_434047</name>
</gene>
<protein>
    <submittedName>
        <fullName evidence="1">S-adenosyl-L-methionine-dependent methyltransferase</fullName>
    </submittedName>
</protein>
<name>A0A8E2ERB7_9PEZI</name>
<dbReference type="PANTHER" id="PTHR43591">
    <property type="entry name" value="METHYLTRANSFERASE"/>
    <property type="match status" value="1"/>
</dbReference>
<dbReference type="CDD" id="cd02440">
    <property type="entry name" value="AdoMet_MTases"/>
    <property type="match status" value="1"/>
</dbReference>
<dbReference type="SUPFAM" id="SSF53335">
    <property type="entry name" value="S-adenosyl-L-methionine-dependent methyltransferases"/>
    <property type="match status" value="1"/>
</dbReference>
<dbReference type="PANTHER" id="PTHR43591:SF10">
    <property type="entry name" value="ABC TRANSMEMBRANE TYPE-1 DOMAIN-CONTAINING PROTEIN-RELATED"/>
    <property type="match status" value="1"/>
</dbReference>